<gene>
    <name evidence="1" type="ORF">FC23_GL000889</name>
</gene>
<organism evidence="1 2">
    <name type="scientific">Lactobacillus psittaci DSM 15354</name>
    <dbReference type="NCBI Taxonomy" id="1122152"/>
    <lineage>
        <taxon>Bacteria</taxon>
        <taxon>Bacillati</taxon>
        <taxon>Bacillota</taxon>
        <taxon>Bacilli</taxon>
        <taxon>Lactobacillales</taxon>
        <taxon>Lactobacillaceae</taxon>
        <taxon>Lactobacillus</taxon>
    </lineage>
</organism>
<proteinExistence type="predicted"/>
<dbReference type="InterPro" id="IPR015231">
    <property type="entry name" value="DUF1934"/>
</dbReference>
<comment type="caution">
    <text evidence="1">The sequence shown here is derived from an EMBL/GenBank/DDBJ whole genome shotgun (WGS) entry which is preliminary data.</text>
</comment>
<dbReference type="SUPFAM" id="SSF50814">
    <property type="entry name" value="Lipocalins"/>
    <property type="match status" value="1"/>
</dbReference>
<dbReference type="PATRIC" id="fig|1122152.4.peg.913"/>
<reference evidence="1 2" key="1">
    <citation type="journal article" date="2015" name="Genome Announc.">
        <title>Expanding the biotechnology potential of lactobacilli through comparative genomics of 213 strains and associated genera.</title>
        <authorList>
            <person name="Sun Z."/>
            <person name="Harris H.M."/>
            <person name="McCann A."/>
            <person name="Guo C."/>
            <person name="Argimon S."/>
            <person name="Zhang W."/>
            <person name="Yang X."/>
            <person name="Jeffery I.B."/>
            <person name="Cooney J.C."/>
            <person name="Kagawa T.F."/>
            <person name="Liu W."/>
            <person name="Song Y."/>
            <person name="Salvetti E."/>
            <person name="Wrobel A."/>
            <person name="Rasinkangas P."/>
            <person name="Parkhill J."/>
            <person name="Rea M.C."/>
            <person name="O'Sullivan O."/>
            <person name="Ritari J."/>
            <person name="Douillard F.P."/>
            <person name="Paul Ross R."/>
            <person name="Yang R."/>
            <person name="Briner A.E."/>
            <person name="Felis G.E."/>
            <person name="de Vos W.M."/>
            <person name="Barrangou R."/>
            <person name="Klaenhammer T.R."/>
            <person name="Caufield P.W."/>
            <person name="Cui Y."/>
            <person name="Zhang H."/>
            <person name="O'Toole P.W."/>
        </authorList>
    </citation>
    <scope>NUCLEOTIDE SEQUENCE [LARGE SCALE GENOMIC DNA]</scope>
    <source>
        <strain evidence="1 2">DSM 15354</strain>
    </source>
</reference>
<evidence type="ECO:0008006" key="3">
    <source>
        <dbReference type="Google" id="ProtNLM"/>
    </source>
</evidence>
<name>A0A0R1S2L3_9LACO</name>
<dbReference type="InterPro" id="IPR012674">
    <property type="entry name" value="Calycin"/>
</dbReference>
<keyword evidence="2" id="KW-1185">Reference proteome</keyword>
<dbReference type="OrthoDB" id="2315244at2"/>
<dbReference type="RefSeq" id="WP_027824940.1">
    <property type="nucleotide sequence ID" value="NZ_AUEI01000007.1"/>
</dbReference>
<sequence>MKEVKLKFKSTIKQENDSETFEKEAIAEVEELTSGFRIKYLEDQEIPVKMLIKDQKLIINRGFMPSNYSLLKLELGEKKNCKYVVNNRQMDLTSVTNRLQVTKIDEKTKIEVEYDLFSGLYLVGNYAVSLLFS</sequence>
<dbReference type="AlphaFoldDB" id="A0A0R1S2L3"/>
<dbReference type="Gene3D" id="2.40.128.20">
    <property type="match status" value="1"/>
</dbReference>
<protein>
    <recommendedName>
        <fullName evidence="3">DUF1934 domain-containing protein</fullName>
    </recommendedName>
</protein>
<dbReference type="Proteomes" id="UP000051931">
    <property type="component" value="Unassembled WGS sequence"/>
</dbReference>
<evidence type="ECO:0000313" key="2">
    <source>
        <dbReference type="Proteomes" id="UP000051931"/>
    </source>
</evidence>
<dbReference type="Pfam" id="PF09148">
    <property type="entry name" value="DUF1934"/>
    <property type="match status" value="1"/>
</dbReference>
<evidence type="ECO:0000313" key="1">
    <source>
        <dbReference type="EMBL" id="KRL63319.1"/>
    </source>
</evidence>
<accession>A0A0R1S2L3</accession>
<dbReference type="eggNOG" id="ENOG5030A35">
    <property type="taxonomic scope" value="Bacteria"/>
</dbReference>
<dbReference type="STRING" id="1122152.GCA_000425905_00968"/>
<dbReference type="EMBL" id="AZFB01000004">
    <property type="protein sequence ID" value="KRL63319.1"/>
    <property type="molecule type" value="Genomic_DNA"/>
</dbReference>